<evidence type="ECO:0000313" key="2">
    <source>
        <dbReference type="Proteomes" id="UP000310016"/>
    </source>
</evidence>
<keyword evidence="2" id="KW-1185">Reference proteome</keyword>
<protein>
    <submittedName>
        <fullName evidence="1">Uncharacterized protein</fullName>
    </submittedName>
</protein>
<proteinExistence type="predicted"/>
<gene>
    <name evidence="1" type="ORF">FAZ21_19300</name>
</gene>
<comment type="caution">
    <text evidence="1">The sequence shown here is derived from an EMBL/GenBank/DDBJ whole genome shotgun (WGS) entry which is preliminary data.</text>
</comment>
<accession>A0A4U0P9X7</accession>
<dbReference type="OrthoDB" id="8617449at2"/>
<name>A0A4U0P9X7_9NEIS</name>
<organism evidence="1 2">
    <name type="scientific">Chitiniphilus eburneus</name>
    <dbReference type="NCBI Taxonomy" id="2571148"/>
    <lineage>
        <taxon>Bacteria</taxon>
        <taxon>Pseudomonadati</taxon>
        <taxon>Pseudomonadota</taxon>
        <taxon>Betaproteobacteria</taxon>
        <taxon>Neisseriales</taxon>
        <taxon>Chitinibacteraceae</taxon>
        <taxon>Chitiniphilus</taxon>
    </lineage>
</organism>
<dbReference type="RefSeq" id="WP_136775068.1">
    <property type="nucleotide sequence ID" value="NZ_CP156074.1"/>
</dbReference>
<sequence>MSTPADIVRDLRELVDALTALLRTSTMREIPNIARDLGVTDQLVQLVDRAKSLFDQVCAGAEPLQRMAIGADALVAMAGPVPPLVNGLADVTEGIANWVQTLPPDRAAELQPAEANQAVRTITQSFRSVSDALDQGLEFAEGVVELMAPEQWTGLVTSLKAFTQAIVDLKAPPPAADAAAPTS</sequence>
<dbReference type="AlphaFoldDB" id="A0A4U0P9X7"/>
<dbReference type="EMBL" id="SUMF01000048">
    <property type="protein sequence ID" value="TJZ64260.1"/>
    <property type="molecule type" value="Genomic_DNA"/>
</dbReference>
<reference evidence="1 2" key="1">
    <citation type="submission" date="2019-04" db="EMBL/GenBank/DDBJ databases">
        <title>Chitiniphilus eburnea sp. nov., a novel chitinolytic bacterium isolated from aquaculture sludge.</title>
        <authorList>
            <person name="Sheng M."/>
        </authorList>
    </citation>
    <scope>NUCLEOTIDE SEQUENCE [LARGE SCALE GENOMIC DNA]</scope>
    <source>
        <strain evidence="1 2">HX-2-15</strain>
    </source>
</reference>
<evidence type="ECO:0000313" key="1">
    <source>
        <dbReference type="EMBL" id="TJZ64260.1"/>
    </source>
</evidence>
<dbReference type="Proteomes" id="UP000310016">
    <property type="component" value="Unassembled WGS sequence"/>
</dbReference>